<evidence type="ECO:0000313" key="2">
    <source>
        <dbReference type="Proteomes" id="UP000233786"/>
    </source>
</evidence>
<evidence type="ECO:0000313" key="1">
    <source>
        <dbReference type="EMBL" id="PKW14151.1"/>
    </source>
</evidence>
<dbReference type="EMBL" id="PJNB01000001">
    <property type="protein sequence ID" value="PKW14151.1"/>
    <property type="molecule type" value="Genomic_DNA"/>
</dbReference>
<name>A0A2N3XU59_SACSN</name>
<protein>
    <submittedName>
        <fullName evidence="1">Uncharacterized protein</fullName>
    </submittedName>
</protein>
<comment type="caution">
    <text evidence="1">The sequence shown here is derived from an EMBL/GenBank/DDBJ whole genome shotgun (WGS) entry which is preliminary data.</text>
</comment>
<accession>A0A2N3XU59</accession>
<dbReference type="Proteomes" id="UP000233786">
    <property type="component" value="Unassembled WGS sequence"/>
</dbReference>
<dbReference type="RefSeq" id="WP_010316438.1">
    <property type="nucleotide sequence ID" value="NZ_CP061007.1"/>
</dbReference>
<keyword evidence="2" id="KW-1185">Reference proteome</keyword>
<reference evidence="1" key="1">
    <citation type="submission" date="2017-12" db="EMBL/GenBank/DDBJ databases">
        <title>Sequencing the genomes of 1000 Actinobacteria strains.</title>
        <authorList>
            <person name="Klenk H.-P."/>
        </authorList>
    </citation>
    <scope>NUCLEOTIDE SEQUENCE [LARGE SCALE GENOMIC DNA]</scope>
    <source>
        <strain evidence="1">DSM 44228</strain>
    </source>
</reference>
<proteinExistence type="predicted"/>
<sequence>MSAQVHGHGTDLNQVMAETAAELAAWLTVRALPALPPIVAVRIDGTEVEAQLEPGIGGSVMADLAAWAEHLGTDVILECSYDGTFVRASIVVHLGCGQRLTLWNHLKGVNWFKLEIVTEHGFSKGPASFGADVLRRAAALRAE</sequence>
<gene>
    <name evidence="1" type="ORF">A8926_1746</name>
</gene>
<organism evidence="1 2">
    <name type="scientific">Saccharopolyspora spinosa</name>
    <dbReference type="NCBI Taxonomy" id="60894"/>
    <lineage>
        <taxon>Bacteria</taxon>
        <taxon>Bacillati</taxon>
        <taxon>Actinomycetota</taxon>
        <taxon>Actinomycetes</taxon>
        <taxon>Pseudonocardiales</taxon>
        <taxon>Pseudonocardiaceae</taxon>
        <taxon>Saccharopolyspora</taxon>
    </lineage>
</organism>
<dbReference type="AlphaFoldDB" id="A0A2N3XU59"/>
<dbReference type="STRING" id="994479.GCA_000194155_08137"/>